<dbReference type="EMBL" id="SIYF01000093">
    <property type="protein sequence ID" value="TKK89432.1"/>
    <property type="molecule type" value="Genomic_DNA"/>
</dbReference>
<dbReference type="Proteomes" id="UP000305511">
    <property type="component" value="Unassembled WGS sequence"/>
</dbReference>
<name>A0A4U3MLD1_ENTFL</name>
<dbReference type="RefSeq" id="WP_137273917.1">
    <property type="nucleotide sequence ID" value="NZ_JAREVO010000005.1"/>
</dbReference>
<comment type="caution">
    <text evidence="2">The sequence shown here is derived from an EMBL/GenBank/DDBJ whole genome shotgun (WGS) entry which is preliminary data.</text>
</comment>
<accession>A0A4U3MLD1</accession>
<feature type="transmembrane region" description="Helical" evidence="1">
    <location>
        <begin position="104"/>
        <end position="126"/>
    </location>
</feature>
<keyword evidence="1" id="KW-1133">Transmembrane helix</keyword>
<keyword evidence="1" id="KW-0812">Transmembrane</keyword>
<evidence type="ECO:0000313" key="3">
    <source>
        <dbReference type="Proteomes" id="UP000305511"/>
    </source>
</evidence>
<proteinExistence type="predicted"/>
<organism evidence="2 3">
    <name type="scientific">Enterococcus faecalis</name>
    <name type="common">Streptococcus faecalis</name>
    <dbReference type="NCBI Taxonomy" id="1351"/>
    <lineage>
        <taxon>Bacteria</taxon>
        <taxon>Bacillati</taxon>
        <taxon>Bacillota</taxon>
        <taxon>Bacilli</taxon>
        <taxon>Lactobacillales</taxon>
        <taxon>Enterococcaceae</taxon>
        <taxon>Enterococcus</taxon>
    </lineage>
</organism>
<protein>
    <submittedName>
        <fullName evidence="2">Uncharacterized protein</fullName>
    </submittedName>
</protein>
<gene>
    <name evidence="2" type="ORF">EY666_04530</name>
</gene>
<evidence type="ECO:0000256" key="1">
    <source>
        <dbReference type="SAM" id="Phobius"/>
    </source>
</evidence>
<keyword evidence="1" id="KW-0472">Membrane</keyword>
<dbReference type="AlphaFoldDB" id="A0A4U3MLD1"/>
<reference evidence="2 3" key="1">
    <citation type="submission" date="2019-02" db="EMBL/GenBank/DDBJ databases">
        <title>Bacteria dissemination in different level of health care in South Africa: the effectiveness of infections prevention and control.</title>
        <authorList>
            <person name="Shobo C."/>
            <person name="Amoako D.G."/>
            <person name="Allam M."/>
            <person name="Ismail A."/>
            <person name="Bester L.A."/>
            <person name="Essack S.Y."/>
        </authorList>
    </citation>
    <scope>NUCLEOTIDE SEQUENCE [LARGE SCALE GENOMIC DNA]</scope>
    <source>
        <strain evidence="2 3">2SIL2</strain>
    </source>
</reference>
<evidence type="ECO:0000313" key="2">
    <source>
        <dbReference type="EMBL" id="TKK89432.1"/>
    </source>
</evidence>
<feature type="transmembrane region" description="Helical" evidence="1">
    <location>
        <begin position="60"/>
        <end position="84"/>
    </location>
</feature>
<sequence>MKMSTEEINNWCTSFRVREKVRFKNLCTKFEVLYLYPEEFSFLYVNNKTKLTKKLFLRGVYLFFTLLFFFLMIAVYFYGMSILLKNELHLMMNSKDIEVFNVVVNLWVSILFMLGSICFIGLCFVVRDIKKLETEVLVMELIDQNNKNK</sequence>